<dbReference type="InterPro" id="IPR011701">
    <property type="entry name" value="MFS"/>
</dbReference>
<keyword evidence="5 7" id="KW-1133">Transmembrane helix</keyword>
<dbReference type="Gene3D" id="1.20.1720.10">
    <property type="entry name" value="Multidrug resistance protein D"/>
    <property type="match status" value="1"/>
</dbReference>
<feature type="transmembrane region" description="Helical" evidence="7">
    <location>
        <begin position="408"/>
        <end position="427"/>
    </location>
</feature>
<feature type="transmembrane region" description="Helical" evidence="7">
    <location>
        <begin position="277"/>
        <end position="302"/>
    </location>
</feature>
<feature type="transmembrane region" description="Helical" evidence="7">
    <location>
        <begin position="375"/>
        <end position="396"/>
    </location>
</feature>
<dbReference type="EMBL" id="JADBEK010000001">
    <property type="protein sequence ID" value="MBE1589332.1"/>
    <property type="molecule type" value="Genomic_DNA"/>
</dbReference>
<dbReference type="PANTHER" id="PTHR42718:SF46">
    <property type="entry name" value="BLR6921 PROTEIN"/>
    <property type="match status" value="1"/>
</dbReference>
<proteinExistence type="predicted"/>
<dbReference type="Pfam" id="PF07690">
    <property type="entry name" value="MFS_1"/>
    <property type="match status" value="1"/>
</dbReference>
<dbReference type="InterPro" id="IPR020846">
    <property type="entry name" value="MFS_dom"/>
</dbReference>
<sequence length="477" mass="48908">MAADTHPSTREKLDPRLTRIGLVLIAAPILATVDATAVGVATQAMTAHFHASLADVQWVATGYLLAIAMVMPLSGWLSERYGAKRMWISAVALFTVGSALCGLAWSLPALIGFRLLQALGGGLMNPISQAIVARAAGPSQAGRVLGLLSIPAMFAPVLGPVLGGLVVQSLDWRWIFYVNLPICLTVLPLAARLLPADGAERDAVRPLDVLGLLLLCPGAAAVIYGLSLAGEGGGPGAPIVTAVLGAGLLLIGGYVLHALRAGDAAMIDVRLFARRGFAAATATSFLLGAALYSSMVLLPLFYQQVHHTDAFRTGLLLIPQAIGAAIGAFAAGRLAQRHGARTVVLTGLLLMAVGTVVFTQASAGPAAWSLTVSLVVQGLGLGSVMGPTMGAAYASVDQRETPRAASALNVLNRIGGSVGTAIFLIVLENRLAGAQAGPAPAFGVTFGWALALVLLALVPAAMFPRGDRRNPEPATAT</sequence>
<comment type="subcellular location">
    <subcellularLocation>
        <location evidence="1">Cell membrane</location>
        <topology evidence="1">Multi-pass membrane protein</topology>
    </subcellularLocation>
</comment>
<feature type="transmembrane region" description="Helical" evidence="7">
    <location>
        <begin position="111"/>
        <end position="132"/>
    </location>
</feature>
<dbReference type="CDD" id="cd17503">
    <property type="entry name" value="MFS_LmrB_MDR_like"/>
    <property type="match status" value="1"/>
</dbReference>
<keyword evidence="6 7" id="KW-0472">Membrane</keyword>
<evidence type="ECO:0000313" key="9">
    <source>
        <dbReference type="EMBL" id="MBE1589332.1"/>
    </source>
</evidence>
<feature type="transmembrane region" description="Helical" evidence="7">
    <location>
        <begin position="86"/>
        <end position="105"/>
    </location>
</feature>
<evidence type="ECO:0000256" key="6">
    <source>
        <dbReference type="ARBA" id="ARBA00023136"/>
    </source>
</evidence>
<dbReference type="SUPFAM" id="SSF103473">
    <property type="entry name" value="MFS general substrate transporter"/>
    <property type="match status" value="1"/>
</dbReference>
<keyword evidence="2" id="KW-0813">Transport</keyword>
<evidence type="ECO:0000256" key="4">
    <source>
        <dbReference type="ARBA" id="ARBA00022692"/>
    </source>
</evidence>
<evidence type="ECO:0000256" key="5">
    <source>
        <dbReference type="ARBA" id="ARBA00022989"/>
    </source>
</evidence>
<dbReference type="NCBIfam" id="TIGR00711">
    <property type="entry name" value="efflux_EmrB"/>
    <property type="match status" value="1"/>
</dbReference>
<feature type="transmembrane region" description="Helical" evidence="7">
    <location>
        <begin position="20"/>
        <end position="44"/>
    </location>
</feature>
<evidence type="ECO:0000256" key="7">
    <source>
        <dbReference type="SAM" id="Phobius"/>
    </source>
</evidence>
<reference evidence="9 10" key="1">
    <citation type="submission" date="2020-10" db="EMBL/GenBank/DDBJ databases">
        <title>Sequencing the genomes of 1000 actinobacteria strains.</title>
        <authorList>
            <person name="Klenk H.-P."/>
        </authorList>
    </citation>
    <scope>NUCLEOTIDE SEQUENCE [LARGE SCALE GENOMIC DNA]</scope>
    <source>
        <strain evidence="9 10">DSM 43173</strain>
    </source>
</reference>
<feature type="transmembrane region" description="Helical" evidence="7">
    <location>
        <begin position="314"/>
        <end position="331"/>
    </location>
</feature>
<comment type="caution">
    <text evidence="9">The sequence shown here is derived from an EMBL/GenBank/DDBJ whole genome shotgun (WGS) entry which is preliminary data.</text>
</comment>
<keyword evidence="10" id="KW-1185">Reference proteome</keyword>
<feature type="transmembrane region" description="Helical" evidence="7">
    <location>
        <begin position="236"/>
        <end position="256"/>
    </location>
</feature>
<dbReference type="Proteomes" id="UP000633509">
    <property type="component" value="Unassembled WGS sequence"/>
</dbReference>
<feature type="transmembrane region" description="Helical" evidence="7">
    <location>
        <begin position="174"/>
        <end position="195"/>
    </location>
</feature>
<feature type="transmembrane region" description="Helical" evidence="7">
    <location>
        <begin position="343"/>
        <end position="363"/>
    </location>
</feature>
<dbReference type="InterPro" id="IPR036259">
    <property type="entry name" value="MFS_trans_sf"/>
</dbReference>
<feature type="domain" description="Major facilitator superfamily (MFS) profile" evidence="8">
    <location>
        <begin position="20"/>
        <end position="468"/>
    </location>
</feature>
<evidence type="ECO:0000256" key="2">
    <source>
        <dbReference type="ARBA" id="ARBA00022448"/>
    </source>
</evidence>
<gene>
    <name evidence="9" type="ORF">H4W80_007590</name>
</gene>
<evidence type="ECO:0000313" key="10">
    <source>
        <dbReference type="Proteomes" id="UP000633509"/>
    </source>
</evidence>
<keyword evidence="4 7" id="KW-0812">Transmembrane</keyword>
<dbReference type="RefSeq" id="WP_192789388.1">
    <property type="nucleotide sequence ID" value="NZ_JADBEK010000001.1"/>
</dbReference>
<keyword evidence="3" id="KW-1003">Cell membrane</keyword>
<evidence type="ECO:0000259" key="8">
    <source>
        <dbReference type="PROSITE" id="PS50850"/>
    </source>
</evidence>
<evidence type="ECO:0000256" key="1">
    <source>
        <dbReference type="ARBA" id="ARBA00004651"/>
    </source>
</evidence>
<accession>A0ABR9MA04</accession>
<evidence type="ECO:0000256" key="3">
    <source>
        <dbReference type="ARBA" id="ARBA00022475"/>
    </source>
</evidence>
<dbReference type="Gene3D" id="1.20.1250.20">
    <property type="entry name" value="MFS general substrate transporter like domains"/>
    <property type="match status" value="1"/>
</dbReference>
<feature type="transmembrane region" description="Helical" evidence="7">
    <location>
        <begin position="439"/>
        <end position="463"/>
    </location>
</feature>
<organism evidence="9 10">
    <name type="scientific">Nonomuraea angiospora</name>
    <dbReference type="NCBI Taxonomy" id="46172"/>
    <lineage>
        <taxon>Bacteria</taxon>
        <taxon>Bacillati</taxon>
        <taxon>Actinomycetota</taxon>
        <taxon>Actinomycetes</taxon>
        <taxon>Streptosporangiales</taxon>
        <taxon>Streptosporangiaceae</taxon>
        <taxon>Nonomuraea</taxon>
    </lineage>
</organism>
<name>A0ABR9MA04_9ACTN</name>
<feature type="transmembrane region" description="Helical" evidence="7">
    <location>
        <begin position="56"/>
        <end position="74"/>
    </location>
</feature>
<dbReference type="PROSITE" id="PS50850">
    <property type="entry name" value="MFS"/>
    <property type="match status" value="1"/>
</dbReference>
<dbReference type="InterPro" id="IPR004638">
    <property type="entry name" value="EmrB-like"/>
</dbReference>
<feature type="transmembrane region" description="Helical" evidence="7">
    <location>
        <begin position="144"/>
        <end position="168"/>
    </location>
</feature>
<feature type="transmembrane region" description="Helical" evidence="7">
    <location>
        <begin position="207"/>
        <end position="230"/>
    </location>
</feature>
<dbReference type="PANTHER" id="PTHR42718">
    <property type="entry name" value="MAJOR FACILITATOR SUPERFAMILY MULTIDRUG TRANSPORTER MFSC"/>
    <property type="match status" value="1"/>
</dbReference>
<protein>
    <submittedName>
        <fullName evidence="9">EmrB/QacA subfamily drug resistance transporter</fullName>
    </submittedName>
</protein>